<evidence type="ECO:0000313" key="3">
    <source>
        <dbReference type="Proteomes" id="UP000823941"/>
    </source>
</evidence>
<dbReference type="EMBL" id="JAHIBW010000017">
    <property type="protein sequence ID" value="KAG7302982.1"/>
    <property type="molecule type" value="Genomic_DNA"/>
</dbReference>
<dbReference type="Proteomes" id="UP000823941">
    <property type="component" value="Chromosome 17"/>
</dbReference>
<feature type="region of interest" description="Disordered" evidence="1">
    <location>
        <begin position="27"/>
        <end position="55"/>
    </location>
</feature>
<evidence type="ECO:0000256" key="1">
    <source>
        <dbReference type="SAM" id="MobiDB-lite"/>
    </source>
</evidence>
<sequence>MTSPFPPQVGFPNLGILRHVTRPHNIELGPTCLNKSRRHPTATPAQGAGAAAAQPPCPPCISYFRTDQQLKRNQNHWKRRKPGKISSETSLVFIR</sequence>
<comment type="caution">
    <text evidence="2">The sequence shown here is derived from an EMBL/GenBank/DDBJ whole genome shotgun (WGS) entry which is preliminary data.</text>
</comment>
<organism evidence="2 3">
    <name type="scientific">Plutella xylostella</name>
    <name type="common">Diamondback moth</name>
    <name type="synonym">Plutella maculipennis</name>
    <dbReference type="NCBI Taxonomy" id="51655"/>
    <lineage>
        <taxon>Eukaryota</taxon>
        <taxon>Metazoa</taxon>
        <taxon>Ecdysozoa</taxon>
        <taxon>Arthropoda</taxon>
        <taxon>Hexapoda</taxon>
        <taxon>Insecta</taxon>
        <taxon>Pterygota</taxon>
        <taxon>Neoptera</taxon>
        <taxon>Endopterygota</taxon>
        <taxon>Lepidoptera</taxon>
        <taxon>Glossata</taxon>
        <taxon>Ditrysia</taxon>
        <taxon>Yponomeutoidea</taxon>
        <taxon>Plutellidae</taxon>
        <taxon>Plutella</taxon>
    </lineage>
</organism>
<reference evidence="2 3" key="1">
    <citation type="submission" date="2021-06" db="EMBL/GenBank/DDBJ databases">
        <title>A haploid diamondback moth (Plutella xylostella L.) genome assembly resolves 31 chromosomes and identifies a diamide resistance mutation.</title>
        <authorList>
            <person name="Ward C.M."/>
            <person name="Perry K.D."/>
            <person name="Baker G."/>
            <person name="Powis K."/>
            <person name="Heckel D.G."/>
            <person name="Baxter S.W."/>
        </authorList>
    </citation>
    <scope>NUCLEOTIDE SEQUENCE [LARGE SCALE GENOMIC DNA]</scope>
    <source>
        <strain evidence="2 3">LV</strain>
        <tissue evidence="2">Single pupa</tissue>
    </source>
</reference>
<proteinExistence type="predicted"/>
<feature type="region of interest" description="Disordered" evidence="1">
    <location>
        <begin position="72"/>
        <end position="95"/>
    </location>
</feature>
<feature type="compositionally biased region" description="Polar residues" evidence="1">
    <location>
        <begin position="86"/>
        <end position="95"/>
    </location>
</feature>
<feature type="compositionally biased region" description="Low complexity" evidence="1">
    <location>
        <begin position="41"/>
        <end position="54"/>
    </location>
</feature>
<feature type="compositionally biased region" description="Basic residues" evidence="1">
    <location>
        <begin position="73"/>
        <end position="83"/>
    </location>
</feature>
<evidence type="ECO:0000313" key="2">
    <source>
        <dbReference type="EMBL" id="KAG7302982.1"/>
    </source>
</evidence>
<name>A0ABQ7QCM2_PLUXY</name>
<keyword evidence="3" id="KW-1185">Reference proteome</keyword>
<gene>
    <name evidence="2" type="ORF">JYU34_012988</name>
</gene>
<accession>A0ABQ7QCM2</accession>
<protein>
    <submittedName>
        <fullName evidence="2">Uncharacterized protein</fullName>
    </submittedName>
</protein>